<feature type="coiled-coil region" evidence="1">
    <location>
        <begin position="291"/>
        <end position="318"/>
    </location>
</feature>
<sequence>MLHRSTRRLKRSALAAGEGGAPGQQAKSELQTDLPETHDTRRTWTTQQCREIYRCYFRANPEKRGYQKRMYELWKEKYPECDVPERRFAGQFQNLKKSKMFTEVEVEELKRDTQRDQGRNEEEAQVEEQPKEQVAATKNAEANDHTPEVIHTLKPSQLELRSKILIELKNNNERIRLPPLKKTKRNDLIRILRDINTVIDTIHTESLTETNKLMYSTAVVATRELGYDISPERKQQKQPKWKIRLKWKLGQLRADLSCIKKWKDGKLNDQRKKDYLWHKYKMAEKRIPTVMEELKQRIMATANKIERYERRIVQYRQNQLFKTDQKRFYKSLENSNTGKQNLPDKEATYGFWRDIWDNSTKHNAEAKWIKDTKKQMKTPKMPEFQITTELVKKQARKSKNWSTPGPDEIHGYWLKHLTKLHERLAGQFNTVLDDPTDYQWLTLGKTFLIMKDPQKVQFQAITDQSRVFQRHLKC</sequence>
<name>A0A6J2Y596_SITOR</name>
<dbReference type="RefSeq" id="XP_030758983.1">
    <property type="nucleotide sequence ID" value="XM_030903123.1"/>
</dbReference>
<keyword evidence="1" id="KW-0175">Coiled coil</keyword>
<dbReference type="PANTHER" id="PTHR35450">
    <property type="entry name" value="REVERSE TRANSCRIPTASE DOMAIN-CONTAINING PROTEIN"/>
    <property type="match status" value="1"/>
</dbReference>
<feature type="compositionally biased region" description="Basic residues" evidence="2">
    <location>
        <begin position="1"/>
        <end position="11"/>
    </location>
</feature>
<organism evidence="3 4">
    <name type="scientific">Sitophilus oryzae</name>
    <name type="common">Rice weevil</name>
    <name type="synonym">Curculio oryzae</name>
    <dbReference type="NCBI Taxonomy" id="7048"/>
    <lineage>
        <taxon>Eukaryota</taxon>
        <taxon>Metazoa</taxon>
        <taxon>Ecdysozoa</taxon>
        <taxon>Arthropoda</taxon>
        <taxon>Hexapoda</taxon>
        <taxon>Insecta</taxon>
        <taxon>Pterygota</taxon>
        <taxon>Neoptera</taxon>
        <taxon>Endopterygota</taxon>
        <taxon>Coleoptera</taxon>
        <taxon>Polyphaga</taxon>
        <taxon>Cucujiformia</taxon>
        <taxon>Curculionidae</taxon>
        <taxon>Dryophthorinae</taxon>
        <taxon>Sitophilus</taxon>
    </lineage>
</organism>
<protein>
    <submittedName>
        <fullName evidence="4">Uncharacterized protein LOC115884519</fullName>
    </submittedName>
</protein>
<keyword evidence="3" id="KW-1185">Reference proteome</keyword>
<dbReference type="OrthoDB" id="2194416at2759"/>
<dbReference type="Proteomes" id="UP000504635">
    <property type="component" value="Unplaced"/>
</dbReference>
<feature type="region of interest" description="Disordered" evidence="2">
    <location>
        <begin position="107"/>
        <end position="153"/>
    </location>
</feature>
<reference evidence="4" key="1">
    <citation type="submission" date="2025-08" db="UniProtKB">
        <authorList>
            <consortium name="RefSeq"/>
        </authorList>
    </citation>
    <scope>IDENTIFICATION</scope>
    <source>
        <tissue evidence="4">Gonads</tissue>
    </source>
</reference>
<feature type="region of interest" description="Disordered" evidence="2">
    <location>
        <begin position="1"/>
        <end position="42"/>
    </location>
</feature>
<dbReference type="PANTHER" id="PTHR35450:SF2">
    <property type="entry name" value="REVERSE TRANSCRIPTASE DOMAIN-CONTAINING PROTEIN"/>
    <property type="match status" value="1"/>
</dbReference>
<evidence type="ECO:0000313" key="3">
    <source>
        <dbReference type="Proteomes" id="UP000504635"/>
    </source>
</evidence>
<dbReference type="KEGG" id="soy:115884519"/>
<evidence type="ECO:0000256" key="1">
    <source>
        <dbReference type="SAM" id="Coils"/>
    </source>
</evidence>
<evidence type="ECO:0000313" key="4">
    <source>
        <dbReference type="RefSeq" id="XP_030758983.1"/>
    </source>
</evidence>
<proteinExistence type="predicted"/>
<dbReference type="InParanoid" id="A0A6J2Y596"/>
<feature type="compositionally biased region" description="Basic and acidic residues" evidence="2">
    <location>
        <begin position="107"/>
        <end position="122"/>
    </location>
</feature>
<accession>A0A6J2Y596</accession>
<gene>
    <name evidence="4" type="primary">LOC115884519</name>
</gene>
<dbReference type="GeneID" id="115884519"/>
<evidence type="ECO:0000256" key="2">
    <source>
        <dbReference type="SAM" id="MobiDB-lite"/>
    </source>
</evidence>
<dbReference type="AlphaFoldDB" id="A0A6J2Y596"/>